<dbReference type="Proteomes" id="UP000009311">
    <property type="component" value="Unassembled WGS sequence"/>
</dbReference>
<dbReference type="OrthoDB" id="9815017at2"/>
<dbReference type="SMART" id="SM00345">
    <property type="entry name" value="HTH_GNTR"/>
    <property type="match status" value="1"/>
</dbReference>
<sequence>MTKYIEIAEDLTQAILQRKYGHKLPKEAELAKQYQTSRVVISKALKLLTMKNLVRVVPGSGIYLKNKNTRMPQLSNLHDGFYHSMAGKGKIQSHVISFDIRLPEPEEAEKLKLKESDQVYDIIRQRLINGQPEKLEYTIMPVKVIPGLTKEILHDSIYSYIQEKLGLKIGKANRVITADKVDAYDIEYLNCQPGDAVLSVHQLAYLKDGRPFELSETRDRYDKSGYILFEVEN</sequence>
<dbReference type="SUPFAM" id="SSF46785">
    <property type="entry name" value="Winged helix' DNA-binding domain"/>
    <property type="match status" value="1"/>
</dbReference>
<dbReference type="FunFam" id="3.40.1410.10:FF:000008">
    <property type="entry name" value="Transcriptional regulator, GntR family"/>
    <property type="match status" value="1"/>
</dbReference>
<dbReference type="Gene3D" id="3.40.1410.10">
    <property type="entry name" value="Chorismate lyase-like"/>
    <property type="match status" value="1"/>
</dbReference>
<evidence type="ECO:0000313" key="7">
    <source>
        <dbReference type="Proteomes" id="UP000009311"/>
    </source>
</evidence>
<evidence type="ECO:0000256" key="3">
    <source>
        <dbReference type="ARBA" id="ARBA00023125"/>
    </source>
</evidence>
<accession>I7KKT8</accession>
<keyword evidence="1" id="KW-0678">Repressor</keyword>
<organism evidence="6 7">
    <name type="scientific">Lactobacillus pasteurii DSM 23907 = CRBIP 24.76</name>
    <dbReference type="NCBI Taxonomy" id="1423790"/>
    <lineage>
        <taxon>Bacteria</taxon>
        <taxon>Bacillati</taxon>
        <taxon>Bacillota</taxon>
        <taxon>Bacilli</taxon>
        <taxon>Lactobacillales</taxon>
        <taxon>Lactobacillaceae</taxon>
        <taxon>Lactobacillus</taxon>
    </lineage>
</organism>
<dbReference type="STRING" id="1423790.BN53_01565"/>
<dbReference type="Pfam" id="PF07702">
    <property type="entry name" value="UTRA"/>
    <property type="match status" value="1"/>
</dbReference>
<evidence type="ECO:0000259" key="5">
    <source>
        <dbReference type="PROSITE" id="PS50949"/>
    </source>
</evidence>
<dbReference type="PROSITE" id="PS50949">
    <property type="entry name" value="HTH_GNTR"/>
    <property type="match status" value="1"/>
</dbReference>
<dbReference type="RefSeq" id="WP_009559350.1">
    <property type="nucleotide sequence ID" value="NZ_AYZN01000009.1"/>
</dbReference>
<dbReference type="GO" id="GO:0003700">
    <property type="term" value="F:DNA-binding transcription factor activity"/>
    <property type="evidence" value="ECO:0007669"/>
    <property type="project" value="InterPro"/>
</dbReference>
<dbReference type="SMART" id="SM00866">
    <property type="entry name" value="UTRA"/>
    <property type="match status" value="1"/>
</dbReference>
<dbReference type="SUPFAM" id="SSF64288">
    <property type="entry name" value="Chorismate lyase-like"/>
    <property type="match status" value="1"/>
</dbReference>
<dbReference type="Pfam" id="PF00392">
    <property type="entry name" value="GntR"/>
    <property type="match status" value="1"/>
</dbReference>
<keyword evidence="7" id="KW-1185">Reference proteome</keyword>
<feature type="domain" description="HTH gntR-type" evidence="5">
    <location>
        <begin position="1"/>
        <end position="67"/>
    </location>
</feature>
<name>I7KKT8_9LACO</name>
<keyword evidence="4" id="KW-0804">Transcription</keyword>
<evidence type="ECO:0000313" key="6">
    <source>
        <dbReference type="EMBL" id="CCI84794.1"/>
    </source>
</evidence>
<dbReference type="eggNOG" id="COG2188">
    <property type="taxonomic scope" value="Bacteria"/>
</dbReference>
<dbReference type="InterPro" id="IPR000524">
    <property type="entry name" value="Tscrpt_reg_HTH_GntR"/>
</dbReference>
<evidence type="ECO:0000256" key="4">
    <source>
        <dbReference type="ARBA" id="ARBA00023163"/>
    </source>
</evidence>
<comment type="caution">
    <text evidence="6">The sequence shown here is derived from an EMBL/GenBank/DDBJ whole genome shotgun (WGS) entry which is preliminary data.</text>
</comment>
<keyword evidence="2" id="KW-0805">Transcription regulation</keyword>
<dbReference type="InterPro" id="IPR011663">
    <property type="entry name" value="UTRA"/>
</dbReference>
<evidence type="ECO:0000256" key="2">
    <source>
        <dbReference type="ARBA" id="ARBA00023015"/>
    </source>
</evidence>
<dbReference type="GO" id="GO:0045892">
    <property type="term" value="P:negative regulation of DNA-templated transcription"/>
    <property type="evidence" value="ECO:0007669"/>
    <property type="project" value="TreeGrafter"/>
</dbReference>
<reference evidence="6 7" key="1">
    <citation type="submission" date="2012-06" db="EMBL/GenBank/DDBJ databases">
        <title>Draft Genome Sequence of Lactobacillus pasteurii CRBIP 24.76T.</title>
        <authorList>
            <person name="Cousin S."/>
            <person name="Bouchier C."/>
            <person name="Loux V."/>
            <person name="Ma L."/>
            <person name="Creno S."/>
            <person name="Bizet C."/>
            <person name="Clermont D."/>
        </authorList>
    </citation>
    <scope>NUCLEOTIDE SEQUENCE [LARGE SCALE GENOMIC DNA]</scope>
    <source>
        <strain evidence="7">CRBIP 24.76T</strain>
    </source>
</reference>
<dbReference type="PATRIC" id="fig|1423790.3.peg.1811"/>
<keyword evidence="3" id="KW-0238">DNA-binding</keyword>
<dbReference type="PRINTS" id="PR00035">
    <property type="entry name" value="HTHGNTR"/>
</dbReference>
<dbReference type="AlphaFoldDB" id="I7KKT8"/>
<dbReference type="EMBL" id="CAKD01000012">
    <property type="protein sequence ID" value="CCI84794.1"/>
    <property type="molecule type" value="Genomic_DNA"/>
</dbReference>
<dbReference type="CDD" id="cd07377">
    <property type="entry name" value="WHTH_GntR"/>
    <property type="match status" value="1"/>
</dbReference>
<gene>
    <name evidence="6" type="ORF">BN53_01565</name>
</gene>
<protein>
    <submittedName>
        <fullName evidence="6">Transcriptional regulator</fullName>
    </submittedName>
</protein>
<dbReference type="InterPro" id="IPR036390">
    <property type="entry name" value="WH_DNA-bd_sf"/>
</dbReference>
<dbReference type="Gene3D" id="1.10.10.10">
    <property type="entry name" value="Winged helix-like DNA-binding domain superfamily/Winged helix DNA-binding domain"/>
    <property type="match status" value="1"/>
</dbReference>
<dbReference type="PANTHER" id="PTHR44846">
    <property type="entry name" value="MANNOSYL-D-GLYCERATE TRANSPORT/METABOLISM SYSTEM REPRESSOR MNGR-RELATED"/>
    <property type="match status" value="1"/>
</dbReference>
<dbReference type="InterPro" id="IPR028978">
    <property type="entry name" value="Chorismate_lyase_/UTRA_dom_sf"/>
</dbReference>
<evidence type="ECO:0000256" key="1">
    <source>
        <dbReference type="ARBA" id="ARBA00022491"/>
    </source>
</evidence>
<dbReference type="InterPro" id="IPR036388">
    <property type="entry name" value="WH-like_DNA-bd_sf"/>
</dbReference>
<dbReference type="PANTHER" id="PTHR44846:SF4">
    <property type="entry name" value="HTH GNTR-TYPE DOMAIN-CONTAINING PROTEIN"/>
    <property type="match status" value="1"/>
</dbReference>
<proteinExistence type="predicted"/>
<dbReference type="InterPro" id="IPR050679">
    <property type="entry name" value="Bact_HTH_transcr_reg"/>
</dbReference>
<dbReference type="GO" id="GO:0003677">
    <property type="term" value="F:DNA binding"/>
    <property type="evidence" value="ECO:0007669"/>
    <property type="project" value="UniProtKB-KW"/>
</dbReference>